<organism evidence="8 9">
    <name type="scientific">Anopheles albimanus</name>
    <name type="common">New world malaria mosquito</name>
    <dbReference type="NCBI Taxonomy" id="7167"/>
    <lineage>
        <taxon>Eukaryota</taxon>
        <taxon>Metazoa</taxon>
        <taxon>Ecdysozoa</taxon>
        <taxon>Arthropoda</taxon>
        <taxon>Hexapoda</taxon>
        <taxon>Insecta</taxon>
        <taxon>Pterygota</taxon>
        <taxon>Neoptera</taxon>
        <taxon>Endopterygota</taxon>
        <taxon>Diptera</taxon>
        <taxon>Nematocera</taxon>
        <taxon>Culicoidea</taxon>
        <taxon>Culicidae</taxon>
        <taxon>Anophelinae</taxon>
        <taxon>Anopheles</taxon>
    </lineage>
</organism>
<accession>A0A182FB77</accession>
<keyword evidence="2 6" id="KW-0378">Hydrolase</keyword>
<dbReference type="InterPro" id="IPR027521">
    <property type="entry name" value="Usb1"/>
</dbReference>
<feature type="compositionally biased region" description="Basic and acidic residues" evidence="7">
    <location>
        <begin position="25"/>
        <end position="34"/>
    </location>
</feature>
<evidence type="ECO:0000313" key="9">
    <source>
        <dbReference type="Proteomes" id="UP000069272"/>
    </source>
</evidence>
<dbReference type="GO" id="GO:0016829">
    <property type="term" value="F:lyase activity"/>
    <property type="evidence" value="ECO:0007669"/>
    <property type="project" value="UniProtKB-KW"/>
</dbReference>
<dbReference type="SUPFAM" id="SSF55144">
    <property type="entry name" value="LigT-like"/>
    <property type="match status" value="1"/>
</dbReference>
<dbReference type="EC" id="3.1.4.-" evidence="6"/>
<evidence type="ECO:0000256" key="4">
    <source>
        <dbReference type="ARBA" id="ARBA00023242"/>
    </source>
</evidence>
<keyword evidence="4 6" id="KW-0539">Nucleus</keyword>
<dbReference type="VEuPathDB" id="VectorBase:AALB003758"/>
<dbReference type="GO" id="GO:1990838">
    <property type="term" value="F:poly(U)-specific exoribonuclease activity, producing 3' uridine cyclic phosphate ends"/>
    <property type="evidence" value="ECO:0007669"/>
    <property type="project" value="UniProtKB-UniRule"/>
</dbReference>
<comment type="catalytic activity">
    <reaction evidence="5">
        <text>a 3'-end uridylyl-uridine-RNA = a 3'-end 2',3'-cyclophospho-uridine-RNA + uridine</text>
        <dbReference type="Rhea" id="RHEA:46052"/>
        <dbReference type="Rhea" id="RHEA-COMP:17384"/>
        <dbReference type="Rhea" id="RHEA-COMP:17385"/>
        <dbReference type="ChEBI" id="CHEBI:16704"/>
        <dbReference type="ChEBI" id="CHEBI:85643"/>
        <dbReference type="ChEBI" id="CHEBI:85644"/>
    </reaction>
    <physiologicalReaction direction="left-to-right" evidence="5">
        <dbReference type="Rhea" id="RHEA:46053"/>
    </physiologicalReaction>
</comment>
<dbReference type="OrthoDB" id="49151at2759"/>
<feature type="active site" description="Proton donor/acceptor" evidence="6">
    <location>
        <position position="82"/>
    </location>
</feature>
<reference evidence="8" key="2">
    <citation type="submission" date="2022-08" db="UniProtKB">
        <authorList>
            <consortium name="EnsemblMetazoa"/>
        </authorList>
    </citation>
    <scope>IDENTIFICATION</scope>
    <source>
        <strain evidence="8">STECLA/ALBI9_A</strain>
    </source>
</reference>
<evidence type="ECO:0000313" key="8">
    <source>
        <dbReference type="EnsemblMetazoa" id="AALB003758-PA"/>
    </source>
</evidence>
<proteinExistence type="inferred from homology"/>
<evidence type="ECO:0000256" key="6">
    <source>
        <dbReference type="HAMAP-Rule" id="MF_03040"/>
    </source>
</evidence>
<name>A0A182FB77_ANOAL</name>
<keyword evidence="3" id="KW-0456">Lyase</keyword>
<dbReference type="EnsemblMetazoa" id="AALB003758-RA">
    <property type="protein sequence ID" value="AALB003758-PA"/>
    <property type="gene ID" value="AALB003758"/>
</dbReference>
<dbReference type="STRING" id="7167.A0A182FB77"/>
<dbReference type="VEuPathDB" id="VectorBase:AALB20_029446"/>
<sequence>MAKKLPAPALKLSTTAPKDEEDSRPEDHEGRQRSFPHERGIWASYLYIDYEEEEGLERLQQEWNRELKAAGIKDFQPVAHLHLSLTKTFTIRHHNIGPFVGNLQDQLAVHRRFRLELDGVGVYVNEERTRTFIGVRIAEVSYPPLDRLVTELDECLLEYKLPRYYEDRSFHISLLWSLGDQAETVASSLPKLTERFEEIYEEEYTDLTQTIRKLWFKCGNKLYHFQLA</sequence>
<keyword evidence="1 6" id="KW-0540">Nuclease</keyword>
<comment type="subcellular location">
    <subcellularLocation>
        <location evidence="6">Nucleus</location>
    </subcellularLocation>
</comment>
<dbReference type="RefSeq" id="XP_035784895.1">
    <property type="nucleotide sequence ID" value="XM_035929002.1"/>
</dbReference>
<evidence type="ECO:0000256" key="5">
    <source>
        <dbReference type="ARBA" id="ARBA00029300"/>
    </source>
</evidence>
<dbReference type="PANTHER" id="PTHR13522:SF3">
    <property type="entry name" value="U6 SNRNA PHOSPHODIESTERASE 1"/>
    <property type="match status" value="1"/>
</dbReference>
<dbReference type="KEGG" id="aali:118462903"/>
<keyword evidence="9" id="KW-1185">Reference proteome</keyword>
<evidence type="ECO:0000256" key="2">
    <source>
        <dbReference type="ARBA" id="ARBA00022801"/>
    </source>
</evidence>
<reference evidence="8 9" key="1">
    <citation type="journal article" date="2017" name="G3 (Bethesda)">
        <title>The Physical Genome Mapping of Anopheles albimanus Corrected Scaffold Misassemblies and Identified Interarm Rearrangements in Genus Anopheles.</title>
        <authorList>
            <person name="Artemov G.N."/>
            <person name="Peery A.N."/>
            <person name="Jiang X."/>
            <person name="Tu Z."/>
            <person name="Stegniy V.N."/>
            <person name="Sharakhova M.V."/>
            <person name="Sharakhov I.V."/>
        </authorList>
    </citation>
    <scope>NUCLEOTIDE SEQUENCE [LARGE SCALE GENOMIC DNA]</scope>
    <source>
        <strain evidence="8 9">ALBI9_A</strain>
    </source>
</reference>
<evidence type="ECO:0000256" key="1">
    <source>
        <dbReference type="ARBA" id="ARBA00022722"/>
    </source>
</evidence>
<evidence type="ECO:0000256" key="3">
    <source>
        <dbReference type="ARBA" id="ARBA00023239"/>
    </source>
</evidence>
<feature type="active site" description="Proton donor/acceptor" evidence="6">
    <location>
        <position position="171"/>
    </location>
</feature>
<dbReference type="PANTHER" id="PTHR13522">
    <property type="entry name" value="U6 SNRNA PHOSPHODIESTERASE 1"/>
    <property type="match status" value="1"/>
</dbReference>
<dbReference type="AlphaFoldDB" id="A0A182FB77"/>
<dbReference type="Pfam" id="PF09749">
    <property type="entry name" value="HVSL"/>
    <property type="match status" value="1"/>
</dbReference>
<dbReference type="HAMAP" id="MF_03040">
    <property type="entry name" value="USB1"/>
    <property type="match status" value="1"/>
</dbReference>
<dbReference type="Gene3D" id="3.90.1140.10">
    <property type="entry name" value="Cyclic phosphodiesterase"/>
    <property type="match status" value="1"/>
</dbReference>
<dbReference type="GO" id="GO:0034477">
    <property type="term" value="P:U6 snRNA 3'-end processing"/>
    <property type="evidence" value="ECO:0007669"/>
    <property type="project" value="UniProtKB-UniRule"/>
</dbReference>
<feature type="region of interest" description="Disordered" evidence="7">
    <location>
        <begin position="1"/>
        <end position="34"/>
    </location>
</feature>
<comment type="similarity">
    <text evidence="6">Belongs to the 2H phosphoesterase superfamily. USB1 family.</text>
</comment>
<evidence type="ECO:0000256" key="7">
    <source>
        <dbReference type="SAM" id="MobiDB-lite"/>
    </source>
</evidence>
<dbReference type="Proteomes" id="UP000069272">
    <property type="component" value="Chromosome 3R"/>
</dbReference>
<dbReference type="GO" id="GO:0005634">
    <property type="term" value="C:nucleus"/>
    <property type="evidence" value="ECO:0007669"/>
    <property type="project" value="UniProtKB-SubCell"/>
</dbReference>
<dbReference type="GeneID" id="118462903"/>
<protein>
    <recommendedName>
        <fullName evidence="6">U6 snRNA phosphodiesterase</fullName>
        <ecNumber evidence="6">3.1.4.-</ecNumber>
    </recommendedName>
</protein>
<dbReference type="InterPro" id="IPR009097">
    <property type="entry name" value="Cyclic_Pdiesterase"/>
</dbReference>
<comment type="function">
    <text evidence="6">Phosphodiesterase responsible for the U6 snRNA 3' end processing. Acts as an exoribonuclease (RNase) responsible for trimming the poly(U) tract of the last nucleotides in the pre-U6 snRNA molecule, leading to the formation of mature U6 snRNA.</text>
</comment>